<feature type="transmembrane region" description="Helical" evidence="1">
    <location>
        <begin position="25"/>
        <end position="48"/>
    </location>
</feature>
<name>A0A6J1BXV2_MOMCH</name>
<keyword evidence="2" id="KW-1185">Reference proteome</keyword>
<feature type="transmembrane region" description="Helical" evidence="1">
    <location>
        <begin position="112"/>
        <end position="131"/>
    </location>
</feature>
<keyword evidence="1" id="KW-0812">Transmembrane</keyword>
<proteinExistence type="predicted"/>
<feature type="transmembrane region" description="Helical" evidence="1">
    <location>
        <begin position="76"/>
        <end position="100"/>
    </location>
</feature>
<dbReference type="PANTHER" id="PTHR34953">
    <property type="entry name" value="ALPHA/BETA HYDROLASE RELATED PROTEIN"/>
    <property type="match status" value="1"/>
</dbReference>
<dbReference type="RefSeq" id="XP_022134104.1">
    <property type="nucleotide sequence ID" value="XM_022278412.1"/>
</dbReference>
<dbReference type="Proteomes" id="UP000504603">
    <property type="component" value="Unplaced"/>
</dbReference>
<dbReference type="GeneID" id="111006459"/>
<evidence type="ECO:0000313" key="3">
    <source>
        <dbReference type="RefSeq" id="XP_022134104.1"/>
    </source>
</evidence>
<dbReference type="AlphaFoldDB" id="A0A6J1BXV2"/>
<keyword evidence="1" id="KW-1133">Transmembrane helix</keyword>
<dbReference type="KEGG" id="mcha:111006459"/>
<dbReference type="PANTHER" id="PTHR34953:SF1">
    <property type="entry name" value="ALPHA_BETA HYDROLASE RELATED PROTEIN"/>
    <property type="match status" value="1"/>
</dbReference>
<evidence type="ECO:0000313" key="2">
    <source>
        <dbReference type="Proteomes" id="UP000504603"/>
    </source>
</evidence>
<reference evidence="3" key="1">
    <citation type="submission" date="2025-08" db="UniProtKB">
        <authorList>
            <consortium name="RefSeq"/>
        </authorList>
    </citation>
    <scope>IDENTIFICATION</scope>
    <source>
        <strain evidence="3">OHB3-1</strain>
    </source>
</reference>
<dbReference type="OrthoDB" id="1914191at2759"/>
<accession>A0A6J1BXV2</accession>
<protein>
    <submittedName>
        <fullName evidence="3">Uncharacterized protein LOC111006459 isoform X1</fullName>
    </submittedName>
</protein>
<organism evidence="2 3">
    <name type="scientific">Momordica charantia</name>
    <name type="common">Bitter gourd</name>
    <name type="synonym">Balsam pear</name>
    <dbReference type="NCBI Taxonomy" id="3673"/>
    <lineage>
        <taxon>Eukaryota</taxon>
        <taxon>Viridiplantae</taxon>
        <taxon>Streptophyta</taxon>
        <taxon>Embryophyta</taxon>
        <taxon>Tracheophyta</taxon>
        <taxon>Spermatophyta</taxon>
        <taxon>Magnoliopsida</taxon>
        <taxon>eudicotyledons</taxon>
        <taxon>Gunneridae</taxon>
        <taxon>Pentapetalae</taxon>
        <taxon>rosids</taxon>
        <taxon>fabids</taxon>
        <taxon>Cucurbitales</taxon>
        <taxon>Cucurbitaceae</taxon>
        <taxon>Momordiceae</taxon>
        <taxon>Momordica</taxon>
    </lineage>
</organism>
<sequence>MGIPKSEMGFQNEEKSVRILRALKTLFFLITMFISLLFFSAPILIAMVDSLLPSALLYPDSLSFKSLSSNLQNYNFASSIVDIPLISISRSAIIVCVYSLCDGAKLSRGPYLAAVMGCSSISLVFVSVKAYCLFGGSAPAPAVEPGGATEMVLLFGCSLILALGHFAVAYRTSCRERRKLRVYQIDIEAVFSGSQKGFPQYKKILLEGKAVE</sequence>
<feature type="transmembrane region" description="Helical" evidence="1">
    <location>
        <begin position="151"/>
        <end position="170"/>
    </location>
</feature>
<keyword evidence="1" id="KW-0472">Membrane</keyword>
<gene>
    <name evidence="3" type="primary">LOC111006459</name>
</gene>
<evidence type="ECO:0000256" key="1">
    <source>
        <dbReference type="SAM" id="Phobius"/>
    </source>
</evidence>